<comment type="caution">
    <text evidence="2">The sequence shown here is derived from an EMBL/GenBank/DDBJ whole genome shotgun (WGS) entry which is preliminary data.</text>
</comment>
<proteinExistence type="predicted"/>
<dbReference type="Gene3D" id="3.40.30.10">
    <property type="entry name" value="Glutaredoxin"/>
    <property type="match status" value="1"/>
</dbReference>
<dbReference type="EMBL" id="JAKZMM010000067">
    <property type="protein sequence ID" value="MCJ2382280.1"/>
    <property type="molecule type" value="Genomic_DNA"/>
</dbReference>
<evidence type="ECO:0000313" key="2">
    <source>
        <dbReference type="EMBL" id="MCJ2382280.1"/>
    </source>
</evidence>
<feature type="chain" id="PRO_5046623927" evidence="1">
    <location>
        <begin position="19"/>
        <end position="168"/>
    </location>
</feature>
<feature type="signal peptide" evidence="1">
    <location>
        <begin position="1"/>
        <end position="18"/>
    </location>
</feature>
<protein>
    <submittedName>
        <fullName evidence="2">Thioredoxin family protein</fullName>
    </submittedName>
</protein>
<accession>A0ABT0C5W0</accession>
<name>A0ABT0C5W0_9BACT</name>
<dbReference type="SUPFAM" id="SSF52833">
    <property type="entry name" value="Thioredoxin-like"/>
    <property type="match status" value="1"/>
</dbReference>
<dbReference type="InterPro" id="IPR036249">
    <property type="entry name" value="Thioredoxin-like_sf"/>
</dbReference>
<evidence type="ECO:0000313" key="3">
    <source>
        <dbReference type="Proteomes" id="UP001165444"/>
    </source>
</evidence>
<evidence type="ECO:0000256" key="1">
    <source>
        <dbReference type="SAM" id="SignalP"/>
    </source>
</evidence>
<dbReference type="Proteomes" id="UP001165444">
    <property type="component" value="Unassembled WGS sequence"/>
</dbReference>
<sequence>MKLKAYLLVGSVLFFGIAADTKDAKPTEGANPGDLAPRIVLNENETEIHFQDQAGHYTLINFWAAYDAESRARNIRLWNEVNKWNATSGNLAMYSISLDEKTSVFEATVATDKLEGTNQLHEKEGRQSDVFRKYKLEKGLRNFLIDENGVIIAANVTPEKLTEYCKQI</sequence>
<reference evidence="2 3" key="1">
    <citation type="submission" date="2022-03" db="EMBL/GenBank/DDBJ databases">
        <title>Parabacteroides sp. nov. isolated from swine feces.</title>
        <authorList>
            <person name="Bak J.E."/>
        </authorList>
    </citation>
    <scope>NUCLEOTIDE SEQUENCE [LARGE SCALE GENOMIC DNA]</scope>
    <source>
        <strain evidence="2 3">AGMB00274</strain>
    </source>
</reference>
<dbReference type="RefSeq" id="WP_022455479.1">
    <property type="nucleotide sequence ID" value="NZ_JAKZMM010000067.1"/>
</dbReference>
<gene>
    <name evidence="2" type="ORF">MUN53_16970</name>
</gene>
<keyword evidence="3" id="KW-1185">Reference proteome</keyword>
<keyword evidence="1" id="KW-0732">Signal</keyword>
<organism evidence="2 3">
    <name type="scientific">Parabacteroides faecalis</name>
    <dbReference type="NCBI Taxonomy" id="2924040"/>
    <lineage>
        <taxon>Bacteria</taxon>
        <taxon>Pseudomonadati</taxon>
        <taxon>Bacteroidota</taxon>
        <taxon>Bacteroidia</taxon>
        <taxon>Bacteroidales</taxon>
        <taxon>Tannerellaceae</taxon>
        <taxon>Parabacteroides</taxon>
    </lineage>
</organism>